<feature type="region of interest" description="Disordered" evidence="9">
    <location>
        <begin position="793"/>
        <end position="824"/>
    </location>
</feature>
<proteinExistence type="inferred from homology"/>
<dbReference type="PANTHER" id="PTHR48182:SF2">
    <property type="entry name" value="PROTEIN SERAC1"/>
    <property type="match status" value="1"/>
</dbReference>
<evidence type="ECO:0000256" key="2">
    <source>
        <dbReference type="ARBA" id="ARBA00004240"/>
    </source>
</evidence>
<dbReference type="AlphaFoldDB" id="A0A2B7XIR1"/>
<keyword evidence="7" id="KW-0496">Mitochondrion</keyword>
<evidence type="ECO:0000256" key="7">
    <source>
        <dbReference type="ARBA" id="ARBA00023128"/>
    </source>
</evidence>
<comment type="caution">
    <text evidence="12">The sequence shown here is derived from an EMBL/GenBank/DDBJ whole genome shotgun (WGS) entry which is preliminary data.</text>
</comment>
<name>A0A2B7XIR1_9EURO</name>
<keyword evidence="5" id="KW-0677">Repeat</keyword>
<dbReference type="SUPFAM" id="SSF52540">
    <property type="entry name" value="P-loop containing nucleoside triphosphate hydrolases"/>
    <property type="match status" value="1"/>
</dbReference>
<feature type="compositionally biased region" description="Polar residues" evidence="9">
    <location>
        <begin position="802"/>
        <end position="811"/>
    </location>
</feature>
<reference evidence="12" key="1">
    <citation type="submission" date="2017-10" db="EMBL/GenBank/DDBJ databases">
        <title>Comparative genomics in systemic dimorphic fungi from Ajellomycetaceae.</title>
        <authorList>
            <person name="Munoz J.F."/>
            <person name="Mcewen J.G."/>
            <person name="Clay O.K."/>
            <person name="Cuomo C.A."/>
        </authorList>
    </citation>
    <scope>NUCLEOTIDE SEQUENCE [LARGE SCALE GENOMIC DNA]</scope>
    <source>
        <strain evidence="12">UAMH5409</strain>
    </source>
</reference>
<dbReference type="InterPro" id="IPR052374">
    <property type="entry name" value="SERAC1"/>
</dbReference>
<protein>
    <recommendedName>
        <fullName evidence="14">NACHT domain-containing protein</fullName>
    </recommendedName>
</protein>
<evidence type="ECO:0000259" key="11">
    <source>
        <dbReference type="Pfam" id="PF24883"/>
    </source>
</evidence>
<dbReference type="GO" id="GO:0005783">
    <property type="term" value="C:endoplasmic reticulum"/>
    <property type="evidence" value="ECO:0007669"/>
    <property type="project" value="UniProtKB-SubCell"/>
</dbReference>
<comment type="subcellular location">
    <subcellularLocation>
        <location evidence="2">Endoplasmic reticulum</location>
    </subcellularLocation>
    <subcellularLocation>
        <location evidence="3">Membrane</location>
    </subcellularLocation>
    <subcellularLocation>
        <location evidence="1">Mitochondrion</location>
    </subcellularLocation>
</comment>
<keyword evidence="6" id="KW-0256">Endoplasmic reticulum</keyword>
<evidence type="ECO:0000256" key="9">
    <source>
        <dbReference type="SAM" id="MobiDB-lite"/>
    </source>
</evidence>
<evidence type="ECO:0000256" key="4">
    <source>
        <dbReference type="ARBA" id="ARBA00007920"/>
    </source>
</evidence>
<dbReference type="Gene3D" id="3.40.50.1820">
    <property type="entry name" value="alpha/beta hydrolase"/>
    <property type="match status" value="1"/>
</dbReference>
<accession>A0A2B7XIR1</accession>
<organism evidence="12 13">
    <name type="scientific">Helicocarpus griseus UAMH5409</name>
    <dbReference type="NCBI Taxonomy" id="1447875"/>
    <lineage>
        <taxon>Eukaryota</taxon>
        <taxon>Fungi</taxon>
        <taxon>Dikarya</taxon>
        <taxon>Ascomycota</taxon>
        <taxon>Pezizomycotina</taxon>
        <taxon>Eurotiomycetes</taxon>
        <taxon>Eurotiomycetidae</taxon>
        <taxon>Onygenales</taxon>
        <taxon>Ajellomycetaceae</taxon>
        <taxon>Helicocarpus</taxon>
    </lineage>
</organism>
<feature type="compositionally biased region" description="Polar residues" evidence="9">
    <location>
        <begin position="18"/>
        <end position="30"/>
    </location>
</feature>
<sequence>MNTSPFMFPWRKARKSGSRQPASQYGSIPASTKPDGTKEACACLAFKPTSGGPAATKNDSLGTDDRGDFELNIPFSDALIGDGDYGITLIRNPRRAVIDIVFVHGLTGNARTTWLDEQTQVHWPRDLLHLDIGAARIMTFGYDADVVNFLTQAAQDSISGYANDLLGSLAGQRTEFLHNYGIIFVAHSLGGLVVKRAITLSRESRSSRLRDIETHTRGIVFLGTPHHGSDLAKWGGILTELANLANPANRGVVKVLQKDSDMLADLRNGFHNVVEKRKMEGNPIQLCCFYETLPLFNSLVVPKYSAVISGEDQFPIHKNHKDMTKFSTREAKGYRDIIGERLKLDEEDFKNQAPKLLRITGKPGCGKSVLGASLFRQLSSTTQQQSKITSLIFYAFNGRDASRRSPVAMLSSLARQLLDTERNPTFLLDHFNLVTRDRANMPADILGQFFRLACRLQDSGHVICIIDGLDECDPGSERDGLVSDLEALLSQPESRVTIIMLNRDYWEINFQNASVSELLKKRPAYGPYRERLLEKIFERASNGMLLMVKLLVEMLYRSVDSSPFGINRTINSLPTTIRDVYEEIWESIDPASKPRAREIMGWLVALFQPVAVNTLADALAHETLLNSDDDELSLADATPMYMYLSGDLKRLFGPLVCITDRVELVHQTVREFFLLEKTDGPGEAGSSRDVLSDDRHVKIVTSCLFCLSRNYNPQFSDASSVDTLLGIDVPPFYPFGKKYCSEHEMAAVKRKENPQAIDKFQRAYGIAKKLSCQQRSFSDSTSVEDEKLRITKRRIDEKAPHNRSQPTSITSDHPLLKGKRTRNSAWRYIQLSQESPTT</sequence>
<comment type="similarity">
    <text evidence="4">Belongs to the putative lipase ROG1 family.</text>
</comment>
<dbReference type="InterPro" id="IPR027417">
    <property type="entry name" value="P-loop_NTPase"/>
</dbReference>
<keyword evidence="13" id="KW-1185">Reference proteome</keyword>
<gene>
    <name evidence="12" type="ORF">AJ79_05953</name>
</gene>
<dbReference type="PANTHER" id="PTHR48182">
    <property type="entry name" value="PROTEIN SERAC1"/>
    <property type="match status" value="1"/>
</dbReference>
<feature type="region of interest" description="Disordered" evidence="9">
    <location>
        <begin position="1"/>
        <end position="34"/>
    </location>
</feature>
<evidence type="ECO:0000313" key="12">
    <source>
        <dbReference type="EMBL" id="PGH08671.1"/>
    </source>
</evidence>
<dbReference type="EMBL" id="PDNB01000100">
    <property type="protein sequence ID" value="PGH08671.1"/>
    <property type="molecule type" value="Genomic_DNA"/>
</dbReference>
<dbReference type="Proteomes" id="UP000223968">
    <property type="component" value="Unassembled WGS sequence"/>
</dbReference>
<dbReference type="InterPro" id="IPR056884">
    <property type="entry name" value="NPHP3-like_N"/>
</dbReference>
<evidence type="ECO:0000256" key="5">
    <source>
        <dbReference type="ARBA" id="ARBA00022737"/>
    </source>
</evidence>
<feature type="domain" description="DUF676" evidence="10">
    <location>
        <begin position="100"/>
        <end position="263"/>
    </location>
</feature>
<feature type="domain" description="Nephrocystin 3-like N-terminal" evidence="11">
    <location>
        <begin position="352"/>
        <end position="501"/>
    </location>
</feature>
<dbReference type="Gene3D" id="3.40.50.300">
    <property type="entry name" value="P-loop containing nucleotide triphosphate hydrolases"/>
    <property type="match status" value="1"/>
</dbReference>
<evidence type="ECO:0000259" key="10">
    <source>
        <dbReference type="Pfam" id="PF05057"/>
    </source>
</evidence>
<evidence type="ECO:0000313" key="13">
    <source>
        <dbReference type="Proteomes" id="UP000223968"/>
    </source>
</evidence>
<dbReference type="Pfam" id="PF05057">
    <property type="entry name" value="DUF676"/>
    <property type="match status" value="1"/>
</dbReference>
<evidence type="ECO:0008006" key="14">
    <source>
        <dbReference type="Google" id="ProtNLM"/>
    </source>
</evidence>
<dbReference type="InterPro" id="IPR029058">
    <property type="entry name" value="AB_hydrolase_fold"/>
</dbReference>
<dbReference type="InterPro" id="IPR007751">
    <property type="entry name" value="DUF676_lipase-like"/>
</dbReference>
<keyword evidence="8" id="KW-0472">Membrane</keyword>
<dbReference type="Pfam" id="PF24883">
    <property type="entry name" value="NPHP3_N"/>
    <property type="match status" value="1"/>
</dbReference>
<dbReference type="GO" id="GO:0005739">
    <property type="term" value="C:mitochondrion"/>
    <property type="evidence" value="ECO:0007669"/>
    <property type="project" value="UniProtKB-SubCell"/>
</dbReference>
<evidence type="ECO:0000256" key="8">
    <source>
        <dbReference type="ARBA" id="ARBA00023136"/>
    </source>
</evidence>
<dbReference type="SUPFAM" id="SSF53474">
    <property type="entry name" value="alpha/beta-Hydrolases"/>
    <property type="match status" value="1"/>
</dbReference>
<dbReference type="OrthoDB" id="5086500at2759"/>
<evidence type="ECO:0000256" key="1">
    <source>
        <dbReference type="ARBA" id="ARBA00004173"/>
    </source>
</evidence>
<dbReference type="GO" id="GO:0016020">
    <property type="term" value="C:membrane"/>
    <property type="evidence" value="ECO:0007669"/>
    <property type="project" value="UniProtKB-SubCell"/>
</dbReference>
<evidence type="ECO:0000256" key="6">
    <source>
        <dbReference type="ARBA" id="ARBA00022824"/>
    </source>
</evidence>
<evidence type="ECO:0000256" key="3">
    <source>
        <dbReference type="ARBA" id="ARBA00004370"/>
    </source>
</evidence>